<comment type="subunit">
    <text evidence="5">The complex is composed of two ATP-binding proteins (ModC), two transmembrane proteins (ModB) and a solute-binding protein (ModA).</text>
</comment>
<keyword evidence="4 7" id="KW-0732">Signal</keyword>
<dbReference type="AlphaFoldDB" id="A0A0F3ILX0"/>
<evidence type="ECO:0000256" key="2">
    <source>
        <dbReference type="ARBA" id="ARBA00022505"/>
    </source>
</evidence>
<dbReference type="CDD" id="cd13539">
    <property type="entry name" value="PBP2_AvModA"/>
    <property type="match status" value="1"/>
</dbReference>
<evidence type="ECO:0000256" key="6">
    <source>
        <dbReference type="PIRSR" id="PIRSR004846-1"/>
    </source>
</evidence>
<keyword evidence="9" id="KW-1185">Reference proteome</keyword>
<reference evidence="8 9" key="2">
    <citation type="journal article" date="2016" name="Microb. Ecol.">
        <title>Genome Characteristics of a Novel Type I Methanotroph (Sn10-6) Isolated from a Flooded Indian Rice Field.</title>
        <authorList>
            <person name="Rahalkar M.C."/>
            <person name="Pandit P.S."/>
            <person name="Dhakephalkar P.K."/>
            <person name="Pore S."/>
            <person name="Arora P."/>
            <person name="Kapse N."/>
        </authorList>
    </citation>
    <scope>NUCLEOTIDE SEQUENCE [LARGE SCALE GENOMIC DNA]</scope>
    <source>
        <strain evidence="8 9">Sn10-6</strain>
    </source>
</reference>
<evidence type="ECO:0000256" key="1">
    <source>
        <dbReference type="ARBA" id="ARBA00009175"/>
    </source>
</evidence>
<feature type="signal peptide" evidence="7">
    <location>
        <begin position="1"/>
        <end position="18"/>
    </location>
</feature>
<dbReference type="Proteomes" id="UP000033684">
    <property type="component" value="Unassembled WGS sequence"/>
</dbReference>
<dbReference type="Pfam" id="PF13531">
    <property type="entry name" value="SBP_bac_11"/>
    <property type="match status" value="1"/>
</dbReference>
<dbReference type="PANTHER" id="PTHR30632">
    <property type="entry name" value="MOLYBDATE-BINDING PERIPLASMIC PROTEIN"/>
    <property type="match status" value="1"/>
</dbReference>
<feature type="chain" id="PRO_5002462410" evidence="7">
    <location>
        <begin position="19"/>
        <end position="248"/>
    </location>
</feature>
<dbReference type="PIRSF" id="PIRSF004846">
    <property type="entry name" value="ModA"/>
    <property type="match status" value="1"/>
</dbReference>
<sequence length="248" mass="26259">MNKLLLSVLMTWAFSAQAETTLVAVASNFTKPMEDIAAEFGKATGHQAKLTFGASGKFVSQFENGAPFEVFLSADSEKPEKLEKDGLAVAGSRFTYAIGTLVLWSAQPGYVDAEGAVLKNGTFKHLAIAAPKLAPYGVAALEVLQKLGVADAVKSRLVQGENTGQAQQFISSGNAELGFIGLSQVLENGKITQGSAWVVPAEYHAPIRQDAVLLKLGEQNPAAIALLDYLKSAPAQAIIKKYGYELGQ</sequence>
<dbReference type="GO" id="GO:0046872">
    <property type="term" value="F:metal ion binding"/>
    <property type="evidence" value="ECO:0007669"/>
    <property type="project" value="UniProtKB-KW"/>
</dbReference>
<dbReference type="InterPro" id="IPR044084">
    <property type="entry name" value="AvModA-like_subst-bd"/>
</dbReference>
<dbReference type="GO" id="GO:1901359">
    <property type="term" value="F:tungstate binding"/>
    <property type="evidence" value="ECO:0007669"/>
    <property type="project" value="UniProtKB-ARBA"/>
</dbReference>
<comment type="caution">
    <text evidence="8">The sequence shown here is derived from an EMBL/GenBank/DDBJ whole genome shotgun (WGS) entry which is preliminary data.</text>
</comment>
<keyword evidence="2 6" id="KW-0500">Molybdenum</keyword>
<proteinExistence type="inferred from homology"/>
<evidence type="ECO:0000313" key="8">
    <source>
        <dbReference type="EMBL" id="KJV07503.1"/>
    </source>
</evidence>
<evidence type="ECO:0000256" key="4">
    <source>
        <dbReference type="ARBA" id="ARBA00022729"/>
    </source>
</evidence>
<evidence type="ECO:0000256" key="3">
    <source>
        <dbReference type="ARBA" id="ARBA00022723"/>
    </source>
</evidence>
<dbReference type="GO" id="GO:0015689">
    <property type="term" value="P:molybdate ion transport"/>
    <property type="evidence" value="ECO:0007669"/>
    <property type="project" value="InterPro"/>
</dbReference>
<dbReference type="Gene3D" id="3.40.190.10">
    <property type="entry name" value="Periplasmic binding protein-like II"/>
    <property type="match status" value="2"/>
</dbReference>
<dbReference type="NCBIfam" id="TIGR01256">
    <property type="entry name" value="modA"/>
    <property type="match status" value="1"/>
</dbReference>
<dbReference type="OrthoDB" id="9785015at2"/>
<evidence type="ECO:0000256" key="7">
    <source>
        <dbReference type="SAM" id="SignalP"/>
    </source>
</evidence>
<name>A0A0F3ILX0_9GAMM</name>
<dbReference type="PATRIC" id="fig|1632867.3.peg.3902"/>
<dbReference type="SUPFAM" id="SSF53850">
    <property type="entry name" value="Periplasmic binding protein-like II"/>
    <property type="match status" value="1"/>
</dbReference>
<dbReference type="GO" id="GO:0030973">
    <property type="term" value="F:molybdate ion binding"/>
    <property type="evidence" value="ECO:0007669"/>
    <property type="project" value="InterPro"/>
</dbReference>
<reference evidence="9" key="1">
    <citation type="submission" date="2015-03" db="EMBL/GenBank/DDBJ databases">
        <title>Draft genome sequence of a novel methanotroph (Sn10-6) isolated from flooded ricefield rhizosphere in India.</title>
        <authorList>
            <person name="Pandit P.S."/>
            <person name="Pore S.D."/>
            <person name="Arora P."/>
            <person name="Kapse N.G."/>
            <person name="Dhakephalkar P.K."/>
            <person name="Rahalkar M.C."/>
        </authorList>
    </citation>
    <scope>NUCLEOTIDE SEQUENCE [LARGE SCALE GENOMIC DNA]</scope>
    <source>
        <strain evidence="9">Sn10-6</strain>
    </source>
</reference>
<dbReference type="InterPro" id="IPR005950">
    <property type="entry name" value="ModA"/>
</dbReference>
<dbReference type="RefSeq" id="WP_045778312.1">
    <property type="nucleotide sequence ID" value="NZ_LAJX01000033.1"/>
</dbReference>
<comment type="similarity">
    <text evidence="1">Belongs to the bacterial solute-binding protein ModA family.</text>
</comment>
<dbReference type="EMBL" id="LAJX01000033">
    <property type="protein sequence ID" value="KJV07503.1"/>
    <property type="molecule type" value="Genomic_DNA"/>
</dbReference>
<accession>A0A0F3ILX0</accession>
<feature type="binding site" evidence="6">
    <location>
        <position position="55"/>
    </location>
    <ligand>
        <name>molybdate</name>
        <dbReference type="ChEBI" id="CHEBI:36264"/>
    </ligand>
</feature>
<dbReference type="PANTHER" id="PTHR30632:SF14">
    <property type="entry name" value="TUNGSTATE_MOLYBDATE_CHROMATE-BINDING PROTEIN MODA"/>
    <property type="match status" value="1"/>
</dbReference>
<organism evidence="8 9">
    <name type="scientific">Methylocucumis oryzae</name>
    <dbReference type="NCBI Taxonomy" id="1632867"/>
    <lineage>
        <taxon>Bacteria</taxon>
        <taxon>Pseudomonadati</taxon>
        <taxon>Pseudomonadota</taxon>
        <taxon>Gammaproteobacteria</taxon>
        <taxon>Methylococcales</taxon>
        <taxon>Methylococcaceae</taxon>
        <taxon>Methylocucumis</taxon>
    </lineage>
</organism>
<protein>
    <submittedName>
        <fullName evidence="8">Molybdate ABC transporter substrate-binding protein</fullName>
    </submittedName>
</protein>
<evidence type="ECO:0000256" key="5">
    <source>
        <dbReference type="ARBA" id="ARBA00062515"/>
    </source>
</evidence>
<gene>
    <name evidence="8" type="ORF">VZ94_04430</name>
</gene>
<dbReference type="InterPro" id="IPR050682">
    <property type="entry name" value="ModA/WtpA"/>
</dbReference>
<keyword evidence="3 6" id="KW-0479">Metal-binding</keyword>
<dbReference type="FunFam" id="3.40.190.10:FF:000035">
    <property type="entry name" value="Molybdate ABC transporter substrate-binding protein"/>
    <property type="match status" value="1"/>
</dbReference>
<evidence type="ECO:0000313" key="9">
    <source>
        <dbReference type="Proteomes" id="UP000033684"/>
    </source>
</evidence>